<dbReference type="RefSeq" id="XP_001561515.1">
    <property type="nucleotide sequence ID" value="XM_001561465.1"/>
</dbReference>
<dbReference type="InParanoid" id="A4H395"/>
<feature type="region of interest" description="Disordered" evidence="2">
    <location>
        <begin position="390"/>
        <end position="415"/>
    </location>
</feature>
<dbReference type="CDD" id="cd23672">
    <property type="entry name" value="MPSS5_OBF_C"/>
    <property type="match status" value="1"/>
</dbReference>
<feature type="compositionally biased region" description="Low complexity" evidence="2">
    <location>
        <begin position="98"/>
        <end position="117"/>
    </location>
</feature>
<feature type="region of interest" description="Disordered" evidence="2">
    <location>
        <begin position="187"/>
        <end position="218"/>
    </location>
</feature>
<evidence type="ECO:0000256" key="3">
    <source>
        <dbReference type="SAM" id="SignalP"/>
    </source>
</evidence>
<keyword evidence="6" id="KW-1185">Reference proteome</keyword>
<reference evidence="5 6" key="2">
    <citation type="journal article" date="2011" name="Genome Res.">
        <title>Chromosome and gene copy number variation allow major structural change between species and strains of Leishmania.</title>
        <authorList>
            <person name="Rogers M.B."/>
            <person name="Hilley J.D."/>
            <person name="Dickens N.J."/>
            <person name="Wilkes J."/>
            <person name="Bates P.A."/>
            <person name="Depledge D.P."/>
            <person name="Harris D."/>
            <person name="Her Y."/>
            <person name="Herzyk P."/>
            <person name="Imamura H."/>
            <person name="Otto T.D."/>
            <person name="Sanders M."/>
            <person name="Seeger K."/>
            <person name="Dujardin J.C."/>
            <person name="Berriman M."/>
            <person name="Smith D.F."/>
            <person name="Hertz-Fowler C."/>
            <person name="Mottram J.C."/>
        </authorList>
    </citation>
    <scope>NUCLEOTIDE SEQUENCE [LARGE SCALE GENOMIC DNA]</scope>
    <source>
        <strain evidence="5 6">MHOM/BR/75/M2904</strain>
    </source>
</reference>
<gene>
    <name evidence="5" type="ORF">LBRM_01_0760</name>
</gene>
<organism evidence="5 6">
    <name type="scientific">Leishmania braziliensis</name>
    <dbReference type="NCBI Taxonomy" id="5660"/>
    <lineage>
        <taxon>Eukaryota</taxon>
        <taxon>Discoba</taxon>
        <taxon>Euglenozoa</taxon>
        <taxon>Kinetoplastea</taxon>
        <taxon>Metakinetoplastina</taxon>
        <taxon>Trypanosomatida</taxon>
        <taxon>Trypanosomatidae</taxon>
        <taxon>Leishmaniinae</taxon>
        <taxon>Leishmania</taxon>
        <taxon>Leishmania braziliensis species complex</taxon>
    </lineage>
</organism>
<evidence type="ECO:0000256" key="2">
    <source>
        <dbReference type="SAM" id="MobiDB-lite"/>
    </source>
</evidence>
<dbReference type="EMBL" id="FR798975">
    <property type="protein sequence ID" value="CAM36504.1"/>
    <property type="molecule type" value="Genomic_DNA"/>
</dbReference>
<dbReference type="OMA" id="QGHYALH"/>
<dbReference type="Proteomes" id="UP000007258">
    <property type="component" value="Chromosome 1"/>
</dbReference>
<proteinExistence type="predicted"/>
<keyword evidence="1" id="KW-0863">Zinc-finger</keyword>
<dbReference type="InterPro" id="IPR013087">
    <property type="entry name" value="Znf_C2H2_type"/>
</dbReference>
<keyword evidence="1" id="KW-0479">Metal-binding</keyword>
<feature type="chain" id="PRO_5002668748" description="C2H2-type domain-containing protein" evidence="3">
    <location>
        <begin position="28"/>
        <end position="415"/>
    </location>
</feature>
<keyword evidence="3" id="KW-0732">Signal</keyword>
<evidence type="ECO:0000313" key="5">
    <source>
        <dbReference type="EMBL" id="CAM36504.1"/>
    </source>
</evidence>
<dbReference type="KEGG" id="lbz:LBRM_01_0760"/>
<name>A4H395_LEIBR</name>
<protein>
    <recommendedName>
        <fullName evidence="4">C2H2-type domain-containing protein</fullName>
    </recommendedName>
</protein>
<feature type="compositionally biased region" description="Low complexity" evidence="2">
    <location>
        <begin position="390"/>
        <end position="399"/>
    </location>
</feature>
<dbReference type="PROSITE" id="PS00028">
    <property type="entry name" value="ZINC_FINGER_C2H2_1"/>
    <property type="match status" value="1"/>
</dbReference>
<evidence type="ECO:0000259" key="4">
    <source>
        <dbReference type="PROSITE" id="PS50157"/>
    </source>
</evidence>
<reference evidence="5 6" key="1">
    <citation type="journal article" date="2007" name="Nat. Genet.">
        <title>Comparative genomic analysis of three Leishmania species that cause diverse human disease.</title>
        <authorList>
            <person name="Peacock C.S."/>
            <person name="Seeger K."/>
            <person name="Harris D."/>
            <person name="Murphy L."/>
            <person name="Ruiz J.C."/>
            <person name="Quail M.A."/>
            <person name="Peters N."/>
            <person name="Adlem E."/>
            <person name="Tivey A."/>
            <person name="Aslett M."/>
            <person name="Kerhornou A."/>
            <person name="Ivens A."/>
            <person name="Fraser A."/>
            <person name="Rajandream M.A."/>
            <person name="Carver T."/>
            <person name="Norbertczak H."/>
            <person name="Chillingworth T."/>
            <person name="Hance Z."/>
            <person name="Jagels K."/>
            <person name="Moule S."/>
            <person name="Ormond D."/>
            <person name="Rutter S."/>
            <person name="Squares R."/>
            <person name="Whitehead S."/>
            <person name="Rabbinowitsch E."/>
            <person name="Arrowsmith C."/>
            <person name="White B."/>
            <person name="Thurston S."/>
            <person name="Bringaud F."/>
            <person name="Baldauf S.L."/>
            <person name="Faulconbridge A."/>
            <person name="Jeffares D."/>
            <person name="Depledge D.P."/>
            <person name="Oyola S.O."/>
            <person name="Hilley J.D."/>
            <person name="Brito L.O."/>
            <person name="Tosi L.R."/>
            <person name="Barrell B."/>
            <person name="Cruz A.K."/>
            <person name="Mottram J.C."/>
            <person name="Smith D.F."/>
            <person name="Berriman M."/>
        </authorList>
    </citation>
    <scope>NUCLEOTIDE SEQUENCE [LARGE SCALE GENOMIC DNA]</scope>
    <source>
        <strain evidence="5 6">MHOM/BR/75/M2904</strain>
    </source>
</reference>
<dbReference type="GeneID" id="5412382"/>
<accession>A4H395</accession>
<dbReference type="GO" id="GO:0008270">
    <property type="term" value="F:zinc ion binding"/>
    <property type="evidence" value="ECO:0007669"/>
    <property type="project" value="UniProtKB-KW"/>
</dbReference>
<sequence length="415" mass="43771">MPRATPIALPAARWCLAFASSAPTASSLPLTSSAATPVESYQDNRPRLAPRALRSGIKAINSRRLGAAPHSLPSLCRRPSNLWVRCCSGNAGCRAVSSAPSLPASAGTAAKSTSAAHPTPPAPAPALQERRVCPECGKHFLRESNLVHHRTTRHGVQVASASKVARAELAMRNAQLQQELARAQARVKQLREGSDSAARQERDSAATEPTDDATTRAYPSAVMTGRLMEVDEAVERAWRHSGRGLGTGVSFVVCIGTVLGPVEVGTLRGATPSSAADSSATGPRVLQFKLEVHGYRERRPGQLKMYRAHLLVRYVAWQPYHRYGDGDGAGSGAAASSPSSTAPLPFKVQEGDLLRVQGHYALHTSHDMVSKQSAENVVLEADAVGLLRPAPAKEAPAVPAGGGGEGDGSPTRQRQ</sequence>
<evidence type="ECO:0000313" key="6">
    <source>
        <dbReference type="Proteomes" id="UP000007258"/>
    </source>
</evidence>
<feature type="signal peptide" evidence="3">
    <location>
        <begin position="1"/>
        <end position="27"/>
    </location>
</feature>
<feature type="region of interest" description="Disordered" evidence="2">
    <location>
        <begin position="98"/>
        <end position="127"/>
    </location>
</feature>
<feature type="compositionally biased region" description="Low complexity" evidence="2">
    <location>
        <begin position="25"/>
        <end position="37"/>
    </location>
</feature>
<feature type="domain" description="C2H2-type" evidence="4">
    <location>
        <begin position="131"/>
        <end position="154"/>
    </location>
</feature>
<feature type="region of interest" description="Disordered" evidence="2">
    <location>
        <begin position="25"/>
        <end position="46"/>
    </location>
</feature>
<dbReference type="VEuPathDB" id="TriTrypDB:LbrM.01.0760"/>
<keyword evidence="1" id="KW-0862">Zinc</keyword>
<feature type="compositionally biased region" description="Basic and acidic residues" evidence="2">
    <location>
        <begin position="189"/>
        <end position="205"/>
    </location>
</feature>
<dbReference type="PROSITE" id="PS50157">
    <property type="entry name" value="ZINC_FINGER_C2H2_2"/>
    <property type="match status" value="1"/>
</dbReference>
<dbReference type="AlphaFoldDB" id="A4H395"/>
<evidence type="ECO:0000256" key="1">
    <source>
        <dbReference type="PROSITE-ProRule" id="PRU00042"/>
    </source>
</evidence>